<dbReference type="GO" id="GO:0042602">
    <property type="term" value="F:riboflavin reductase (NADPH) activity"/>
    <property type="evidence" value="ECO:0007669"/>
    <property type="project" value="TreeGrafter"/>
</dbReference>
<feature type="domain" description="Flavin reductase like" evidence="3">
    <location>
        <begin position="16"/>
        <end position="161"/>
    </location>
</feature>
<organism evidence="4 5">
    <name type="scientific">Microbispora cellulosiformans</name>
    <dbReference type="NCBI Taxonomy" id="2614688"/>
    <lineage>
        <taxon>Bacteria</taxon>
        <taxon>Bacillati</taxon>
        <taxon>Actinomycetota</taxon>
        <taxon>Actinomycetes</taxon>
        <taxon>Streptosporangiales</taxon>
        <taxon>Streptosporangiaceae</taxon>
        <taxon>Microbispora</taxon>
    </lineage>
</organism>
<dbReference type="AlphaFoldDB" id="A0A5J5JVK1"/>
<dbReference type="InterPro" id="IPR050268">
    <property type="entry name" value="NADH-dep_flavin_reductase"/>
</dbReference>
<evidence type="ECO:0000256" key="1">
    <source>
        <dbReference type="ARBA" id="ARBA00008898"/>
    </source>
</evidence>
<evidence type="ECO:0000313" key="5">
    <source>
        <dbReference type="Proteomes" id="UP000327011"/>
    </source>
</evidence>
<name>A0A5J5JVK1_9ACTN</name>
<dbReference type="GO" id="GO:0010181">
    <property type="term" value="F:FMN binding"/>
    <property type="evidence" value="ECO:0007669"/>
    <property type="project" value="InterPro"/>
</dbReference>
<protein>
    <submittedName>
        <fullName evidence="4">Flavin reductase family protein</fullName>
    </submittedName>
</protein>
<comment type="caution">
    <text evidence="4">The sequence shown here is derived from an EMBL/GenBank/DDBJ whole genome shotgun (WGS) entry which is preliminary data.</text>
</comment>
<dbReference type="InterPro" id="IPR012349">
    <property type="entry name" value="Split_barrel_FMN-bd"/>
</dbReference>
<dbReference type="Proteomes" id="UP000327011">
    <property type="component" value="Unassembled WGS sequence"/>
</dbReference>
<keyword evidence="2" id="KW-0560">Oxidoreductase</keyword>
<evidence type="ECO:0000313" key="4">
    <source>
        <dbReference type="EMBL" id="KAA9375538.1"/>
    </source>
</evidence>
<keyword evidence="5" id="KW-1185">Reference proteome</keyword>
<sequence length="173" mass="18556">MQVESLIDAGAFRQAMAELVAPLTIVTTVDENGRRWGFTASSVTSGSLEPPLLLVGVDRRSSCHAAITSCREFVVNVLGEQHRDLARTFATHGADRFAGGELGYWPDSDLPCLLDAKAAFRCVSSGTLAVGDHDLLVGSMVATRLNVGGTPLLWYQRDFALPARETGVVRNPV</sequence>
<dbReference type="RefSeq" id="WP_150937419.1">
    <property type="nucleotide sequence ID" value="NZ_VYTZ01000011.1"/>
</dbReference>
<dbReference type="EMBL" id="VYTZ01000011">
    <property type="protein sequence ID" value="KAA9375538.1"/>
    <property type="molecule type" value="Genomic_DNA"/>
</dbReference>
<evidence type="ECO:0000256" key="2">
    <source>
        <dbReference type="ARBA" id="ARBA00023002"/>
    </source>
</evidence>
<dbReference type="PANTHER" id="PTHR30466:SF11">
    <property type="entry name" value="FLAVIN-DEPENDENT MONOOXYGENASE, REDUCTASE SUBUNIT HSAB"/>
    <property type="match status" value="1"/>
</dbReference>
<dbReference type="SUPFAM" id="SSF50475">
    <property type="entry name" value="FMN-binding split barrel"/>
    <property type="match status" value="1"/>
</dbReference>
<dbReference type="PANTHER" id="PTHR30466">
    <property type="entry name" value="FLAVIN REDUCTASE"/>
    <property type="match status" value="1"/>
</dbReference>
<dbReference type="Gene3D" id="2.30.110.10">
    <property type="entry name" value="Electron Transport, Fmn-binding Protein, Chain A"/>
    <property type="match status" value="1"/>
</dbReference>
<accession>A0A5J5JVK1</accession>
<proteinExistence type="inferred from homology"/>
<dbReference type="Pfam" id="PF01613">
    <property type="entry name" value="Flavin_Reduct"/>
    <property type="match status" value="1"/>
</dbReference>
<dbReference type="InterPro" id="IPR002563">
    <property type="entry name" value="Flavin_Rdtase-like_dom"/>
</dbReference>
<comment type="similarity">
    <text evidence="1">Belongs to the non-flavoprotein flavin reductase family.</text>
</comment>
<evidence type="ECO:0000259" key="3">
    <source>
        <dbReference type="SMART" id="SM00903"/>
    </source>
</evidence>
<reference evidence="4 5" key="1">
    <citation type="submission" date="2019-09" db="EMBL/GenBank/DDBJ databases">
        <title>Screening of Novel Bioactive Compounds from Soil-Associated.</title>
        <authorList>
            <person name="Gong X."/>
        </authorList>
    </citation>
    <scope>NUCLEOTIDE SEQUENCE [LARGE SCALE GENOMIC DNA]</scope>
    <source>
        <strain evidence="4 5">Gxj-6</strain>
    </source>
</reference>
<dbReference type="SMART" id="SM00903">
    <property type="entry name" value="Flavin_Reduct"/>
    <property type="match status" value="1"/>
</dbReference>
<gene>
    <name evidence="4" type="ORF">F5972_26955</name>
</gene>